<keyword evidence="4" id="KW-0472">Membrane</keyword>
<dbReference type="PANTHER" id="PTHR46093">
    <property type="entry name" value="ACYL-COA-BINDING DOMAIN-CONTAINING PROTEIN 5"/>
    <property type="match status" value="1"/>
</dbReference>
<evidence type="ECO:0008006" key="8">
    <source>
        <dbReference type="Google" id="ProtNLM"/>
    </source>
</evidence>
<keyword evidence="5" id="KW-0732">Signal</keyword>
<keyword evidence="4" id="KW-0812">Transmembrane</keyword>
<dbReference type="InterPro" id="IPR015915">
    <property type="entry name" value="Kelch-typ_b-propeller"/>
</dbReference>
<feature type="chain" id="PRO_5042999630" description="Kelch repeat protein" evidence="5">
    <location>
        <begin position="25"/>
        <end position="650"/>
    </location>
</feature>
<dbReference type="SUPFAM" id="SSF50965">
    <property type="entry name" value="Galactose oxidase, central domain"/>
    <property type="match status" value="1"/>
</dbReference>
<evidence type="ECO:0000256" key="4">
    <source>
        <dbReference type="SAM" id="Phobius"/>
    </source>
</evidence>
<feature type="region of interest" description="Disordered" evidence="3">
    <location>
        <begin position="603"/>
        <end position="650"/>
    </location>
</feature>
<dbReference type="AlphaFoldDB" id="A0AAN8MS27"/>
<keyword evidence="7" id="KW-1185">Reference proteome</keyword>
<evidence type="ECO:0000256" key="5">
    <source>
        <dbReference type="SAM" id="SignalP"/>
    </source>
</evidence>
<evidence type="ECO:0000313" key="7">
    <source>
        <dbReference type="Proteomes" id="UP001313282"/>
    </source>
</evidence>
<comment type="caution">
    <text evidence="6">The sequence shown here is derived from an EMBL/GenBank/DDBJ whole genome shotgun (WGS) entry which is preliminary data.</text>
</comment>
<protein>
    <recommendedName>
        <fullName evidence="8">Kelch repeat protein</fullName>
    </recommendedName>
</protein>
<evidence type="ECO:0000256" key="3">
    <source>
        <dbReference type="SAM" id="MobiDB-lite"/>
    </source>
</evidence>
<keyword evidence="1" id="KW-0880">Kelch repeat</keyword>
<gene>
    <name evidence="6" type="ORF">TWF718_010490</name>
</gene>
<evidence type="ECO:0000256" key="2">
    <source>
        <dbReference type="ARBA" id="ARBA00022737"/>
    </source>
</evidence>
<dbReference type="InterPro" id="IPR011043">
    <property type="entry name" value="Gal_Oxase/kelch_b-propeller"/>
</dbReference>
<name>A0AAN8MS27_9PEZI</name>
<dbReference type="Gene3D" id="2.120.10.80">
    <property type="entry name" value="Kelch-type beta propeller"/>
    <property type="match status" value="2"/>
</dbReference>
<dbReference type="SUPFAM" id="SSF117281">
    <property type="entry name" value="Kelch motif"/>
    <property type="match status" value="1"/>
</dbReference>
<dbReference type="PANTHER" id="PTHR46093:SF18">
    <property type="entry name" value="FIBRONECTIN TYPE-III DOMAIN-CONTAINING PROTEIN"/>
    <property type="match status" value="1"/>
</dbReference>
<feature type="signal peptide" evidence="5">
    <location>
        <begin position="1"/>
        <end position="24"/>
    </location>
</feature>
<sequence>MAPSCSRSWELFAGLATLFIGAEAQLTASDGLCQRYGHQSALVGDKLVLAGGFRLVRDPRTGVVTEQSTNDFQSLDLGPNGTSFRLGTGISQGGPQWQNINYTVKGAAGLPKVVNGAMWRDKEDLYIYEGRLPGLGPEASSSLWKYTANASVWGQELTWTHPDSNLPNRVSRGGSVSIGDYGMGVYIGGARIFINDTDTPKSGNWYYPSEEQLTTFNLRNLNRTTTGLPDSQKRMGAALGYLPIGTGGAIIGIGGTLENDEVRETGDIEDIARENFDPDDISFTPMQRVWIMDLDTRKWYSQSTFGTYIPESRMEHCIAVVSAPDFSSHNIYMFGGSTATSFLNRTGEKYFNELYILSVPSFRWIRKTFDVSDNVPVGRVQHTCHVHGKNLVVLGGSTQNSTECTWDEVNILDMSTLKWITNYQYTTDKFTVPDVVTGSISNNGKIQTDPVNGWDDHNLEALFKVNSGGNTMVRIAAVAGGVAGGLIISFILVAGFWHYKKQREHKKEQQTLKAQLAYEPSRADRESRYDHDPSRDINAMELHSSPSSVTSTFDEASGYAHPGKLWRGSYHSYEISEGDPDYPDPDADNDRTRLILDTKVPTGYFEIGNPSTPTAMERHELGGGDLGDQRLQTADNDPPSPISSRGTRWR</sequence>
<proteinExistence type="predicted"/>
<dbReference type="Pfam" id="PF24681">
    <property type="entry name" value="Kelch_KLHDC2_KLHL20_DRC7"/>
    <property type="match status" value="1"/>
</dbReference>
<feature type="compositionally biased region" description="Basic and acidic residues" evidence="3">
    <location>
        <begin position="521"/>
        <end position="531"/>
    </location>
</feature>
<reference evidence="6 7" key="1">
    <citation type="submission" date="2019-10" db="EMBL/GenBank/DDBJ databases">
        <authorList>
            <person name="Palmer J.M."/>
        </authorList>
    </citation>
    <scope>NUCLEOTIDE SEQUENCE [LARGE SCALE GENOMIC DNA]</scope>
    <source>
        <strain evidence="6 7">TWF718</strain>
    </source>
</reference>
<keyword evidence="2" id="KW-0677">Repeat</keyword>
<feature type="region of interest" description="Disordered" evidence="3">
    <location>
        <begin position="508"/>
        <end position="531"/>
    </location>
</feature>
<feature type="transmembrane region" description="Helical" evidence="4">
    <location>
        <begin position="475"/>
        <end position="497"/>
    </location>
</feature>
<dbReference type="Proteomes" id="UP001313282">
    <property type="component" value="Unassembled WGS sequence"/>
</dbReference>
<evidence type="ECO:0000313" key="6">
    <source>
        <dbReference type="EMBL" id="KAK6335048.1"/>
    </source>
</evidence>
<accession>A0AAN8MS27</accession>
<organism evidence="6 7">
    <name type="scientific">Orbilia javanica</name>
    <dbReference type="NCBI Taxonomy" id="47235"/>
    <lineage>
        <taxon>Eukaryota</taxon>
        <taxon>Fungi</taxon>
        <taxon>Dikarya</taxon>
        <taxon>Ascomycota</taxon>
        <taxon>Pezizomycotina</taxon>
        <taxon>Orbiliomycetes</taxon>
        <taxon>Orbiliales</taxon>
        <taxon>Orbiliaceae</taxon>
        <taxon>Orbilia</taxon>
    </lineage>
</organism>
<evidence type="ECO:0000256" key="1">
    <source>
        <dbReference type="ARBA" id="ARBA00022441"/>
    </source>
</evidence>
<keyword evidence="4" id="KW-1133">Transmembrane helix</keyword>
<dbReference type="EMBL" id="JAVHNR010000008">
    <property type="protein sequence ID" value="KAK6335048.1"/>
    <property type="molecule type" value="Genomic_DNA"/>
</dbReference>